<dbReference type="KEGG" id="mic:Mic7113_6498"/>
<dbReference type="SUPFAM" id="SSF52540">
    <property type="entry name" value="P-loop containing nucleoside triphosphate hydrolases"/>
    <property type="match status" value="1"/>
</dbReference>
<organism evidence="6 7">
    <name type="scientific">Allocoleopsis franciscana PCC 7113</name>
    <dbReference type="NCBI Taxonomy" id="1173027"/>
    <lineage>
        <taxon>Bacteria</taxon>
        <taxon>Bacillati</taxon>
        <taxon>Cyanobacteriota</taxon>
        <taxon>Cyanophyceae</taxon>
        <taxon>Coleofasciculales</taxon>
        <taxon>Coleofasciculaceae</taxon>
        <taxon>Allocoleopsis</taxon>
        <taxon>Allocoleopsis franciscana</taxon>
    </lineage>
</organism>
<dbReference type="Proteomes" id="UP000010471">
    <property type="component" value="Plasmid pMIC7113.01"/>
</dbReference>
<geneLocation type="plasmid" evidence="6 7">
    <name>pMIC7113.01</name>
</geneLocation>
<dbReference type="SMART" id="SM00382">
    <property type="entry name" value="AAA"/>
    <property type="match status" value="1"/>
</dbReference>
<dbReference type="Gene3D" id="3.40.50.300">
    <property type="entry name" value="P-loop containing nucleotide triphosphate hydrolases"/>
    <property type="match status" value="1"/>
</dbReference>
<sequence length="552" mass="61636">MKLQELKSLVDSWSPVVSIQTQLIERMSTLSWIESNFAAPLNLPVYLWNLGQRKFKQVQQLNGTCCLQFNSVCDGFDLSGHDCLSILDFLIDCPHEGVFVLENLQSLCSISPTADSISRERATQISSQLINIFDEFKSSSVRKYLLLLGTEEVELPSRLAGLIPEVWNPLPSMQVISKFLKEFLPSLLPTKNSNLDKESDLKTLSLAASGLSLEEIRIGLRFGLELNQGHNVSLLSILLDYKVERLRSVGLEFINQPNVPDFGGLDRLKAALFEMKSDYSPEAREHNIPLPKGWLLVGPPGTGKTLAAKVSARELGFPLISVDVGAISSRGAAYLKRLIARVEACVPAVVYFDEFDKLFTASNDRGEDVNSRALLGVLLTWLQEKQSATFVIATLNRLKSLPPELTRVGRFDEIFYVGFPTAIERKQILQLHASRFDERYKDGDGPLTQQEWKILLGKTVNCTGAELARIVEKAARKVFYKGQRSLLGLQELLEEREAITPLYVRDPDRVIAIENEARYVAQPSSSEDQSIYAPPIQSFWGETLTSNANQSA</sequence>
<keyword evidence="6" id="KW-0614">Plasmid</keyword>
<accession>K9WRC0</accession>
<dbReference type="EMBL" id="CP003631">
    <property type="protein sequence ID" value="AFZ22077.1"/>
    <property type="molecule type" value="Genomic_DNA"/>
</dbReference>
<dbReference type="HOGENOM" id="CLU_023673_1_0_3"/>
<evidence type="ECO:0000256" key="1">
    <source>
        <dbReference type="ARBA" id="ARBA00022741"/>
    </source>
</evidence>
<evidence type="ECO:0000313" key="7">
    <source>
        <dbReference type="Proteomes" id="UP000010471"/>
    </source>
</evidence>
<dbReference type="InterPro" id="IPR052381">
    <property type="entry name" value="AAA_domain_protein"/>
</dbReference>
<comment type="similarity">
    <text evidence="3">Belongs to the AAA ATPase family. Highly divergent.</text>
</comment>
<evidence type="ECO:0000256" key="4">
    <source>
        <dbReference type="ARBA" id="ARBA00040480"/>
    </source>
</evidence>
<dbReference type="InterPro" id="IPR003959">
    <property type="entry name" value="ATPase_AAA_core"/>
</dbReference>
<dbReference type="OrthoDB" id="9809379at2"/>
<name>K9WRC0_9CYAN</name>
<dbReference type="RefSeq" id="WP_015186203.1">
    <property type="nucleotide sequence ID" value="NC_019739.1"/>
</dbReference>
<evidence type="ECO:0000259" key="5">
    <source>
        <dbReference type="SMART" id="SM00382"/>
    </source>
</evidence>
<dbReference type="AlphaFoldDB" id="K9WRC0"/>
<gene>
    <name evidence="6" type="ORF">Mic7113_6498</name>
</gene>
<dbReference type="InterPro" id="IPR027417">
    <property type="entry name" value="P-loop_NTPase"/>
</dbReference>
<evidence type="ECO:0000256" key="2">
    <source>
        <dbReference type="ARBA" id="ARBA00022840"/>
    </source>
</evidence>
<keyword evidence="2" id="KW-0067">ATP-binding</keyword>
<dbReference type="PANTHER" id="PTHR42960:SF1">
    <property type="entry name" value="YCF46 PROTEIN"/>
    <property type="match status" value="1"/>
</dbReference>
<dbReference type="GO" id="GO:0016887">
    <property type="term" value="F:ATP hydrolysis activity"/>
    <property type="evidence" value="ECO:0007669"/>
    <property type="project" value="InterPro"/>
</dbReference>
<evidence type="ECO:0000313" key="6">
    <source>
        <dbReference type="EMBL" id="AFZ22077.1"/>
    </source>
</evidence>
<dbReference type="PATRIC" id="fig|1173027.3.peg.7186"/>
<protein>
    <recommendedName>
        <fullName evidence="4">Uncharacterized AAA domain-containing protein ycf46</fullName>
    </recommendedName>
</protein>
<keyword evidence="1" id="KW-0547">Nucleotide-binding</keyword>
<dbReference type="PANTHER" id="PTHR42960">
    <property type="entry name" value="YCF46 PROTEIN"/>
    <property type="match status" value="1"/>
</dbReference>
<reference evidence="6 7" key="1">
    <citation type="submission" date="2012-06" db="EMBL/GenBank/DDBJ databases">
        <title>Finished plasmid 1 of genome of Microcoleus sp. PCC 7113.</title>
        <authorList>
            <consortium name="US DOE Joint Genome Institute"/>
            <person name="Gugger M."/>
            <person name="Coursin T."/>
            <person name="Rippka R."/>
            <person name="Tandeau De Marsac N."/>
            <person name="Huntemann M."/>
            <person name="Wei C.-L."/>
            <person name="Han J."/>
            <person name="Detter J.C."/>
            <person name="Han C."/>
            <person name="Tapia R."/>
            <person name="Chen A."/>
            <person name="Kyrpides N."/>
            <person name="Mavromatis K."/>
            <person name="Markowitz V."/>
            <person name="Szeto E."/>
            <person name="Ivanova N."/>
            <person name="Pagani I."/>
            <person name="Pati A."/>
            <person name="Goodwin L."/>
            <person name="Nordberg H.P."/>
            <person name="Cantor M.N."/>
            <person name="Hua S.X."/>
            <person name="Woyke T."/>
            <person name="Kerfeld C.A."/>
        </authorList>
    </citation>
    <scope>NUCLEOTIDE SEQUENCE [LARGE SCALE GENOMIC DNA]</scope>
    <source>
        <strain evidence="6 7">PCC 7113</strain>
        <plasmid evidence="6 7">pMIC7113.01</plasmid>
    </source>
</reference>
<evidence type="ECO:0000256" key="3">
    <source>
        <dbReference type="ARBA" id="ARBA00038088"/>
    </source>
</evidence>
<dbReference type="Pfam" id="PF00004">
    <property type="entry name" value="AAA"/>
    <property type="match status" value="1"/>
</dbReference>
<keyword evidence="7" id="KW-1185">Reference proteome</keyword>
<feature type="domain" description="AAA+ ATPase" evidence="5">
    <location>
        <begin position="290"/>
        <end position="421"/>
    </location>
</feature>
<proteinExistence type="inferred from homology"/>
<dbReference type="GO" id="GO:0005524">
    <property type="term" value="F:ATP binding"/>
    <property type="evidence" value="ECO:0007669"/>
    <property type="project" value="UniProtKB-KW"/>
</dbReference>
<dbReference type="InterPro" id="IPR003593">
    <property type="entry name" value="AAA+_ATPase"/>
</dbReference>